<protein>
    <submittedName>
        <fullName evidence="4">YncE family protein</fullName>
    </submittedName>
</protein>
<name>A0ABU9C5S8_9BURK</name>
<dbReference type="PANTHER" id="PTHR47197:SF3">
    <property type="entry name" value="DIHYDRO-HEME D1 DEHYDROGENASE"/>
    <property type="match status" value="1"/>
</dbReference>
<dbReference type="InterPro" id="IPR048433">
    <property type="entry name" value="YNCE-like_beta-prop"/>
</dbReference>
<dbReference type="PANTHER" id="PTHR47197">
    <property type="entry name" value="PROTEIN NIRF"/>
    <property type="match status" value="1"/>
</dbReference>
<gene>
    <name evidence="4" type="ORF">AACH00_12215</name>
</gene>
<dbReference type="InterPro" id="IPR051200">
    <property type="entry name" value="Host-pathogen_enzymatic-act"/>
</dbReference>
<proteinExistence type="predicted"/>
<sequence>MLSLACALVAAQSPAKPAAAAPAPAAPRPIFVLNSLDASVSVVDPLRFTEVKRIPVGKEPHHLYMSPDEKSLLVANAVGDTLTFIDPVNATVQRTITGIVDPYQLRFSPDMKWFVTLANRLDHVDIYRWQPENAAEPLRLAKRISTGKTPSHQWIDSKSTTIFATMQDSNELVAVDLASQSIRWRVGTGKLPADVYLTADDKTLFVGLTGDRFVEAYDVSSGPAKLIKRIETGEGAHAFRAKGDKRHIFVSNRVANTISIIDTQTMTVVSQLPGPGGPDCMELLADGKTLLVSSRWARKLTYIDIETKQVLRQVNVGRSPHGVWTLDHAGRQ</sequence>
<dbReference type="InterPro" id="IPR011045">
    <property type="entry name" value="N2O_reductase_N"/>
</dbReference>
<dbReference type="InterPro" id="IPR015943">
    <property type="entry name" value="WD40/YVTN_repeat-like_dom_sf"/>
</dbReference>
<keyword evidence="1 2" id="KW-0732">Signal</keyword>
<evidence type="ECO:0000313" key="5">
    <source>
        <dbReference type="Proteomes" id="UP001379945"/>
    </source>
</evidence>
<feature type="signal peptide" evidence="2">
    <location>
        <begin position="1"/>
        <end position="20"/>
    </location>
</feature>
<feature type="domain" description="YNCE-like beta-propeller" evidence="3">
    <location>
        <begin position="7"/>
        <end position="331"/>
    </location>
</feature>
<feature type="chain" id="PRO_5045845562" evidence="2">
    <location>
        <begin position="21"/>
        <end position="332"/>
    </location>
</feature>
<dbReference type="EMBL" id="JBBUTI010000007">
    <property type="protein sequence ID" value="MEK8047118.1"/>
    <property type="molecule type" value="Genomic_DNA"/>
</dbReference>
<evidence type="ECO:0000256" key="1">
    <source>
        <dbReference type="ARBA" id="ARBA00022729"/>
    </source>
</evidence>
<dbReference type="RefSeq" id="WP_341399414.1">
    <property type="nucleotide sequence ID" value="NZ_JBBUTI010000007.1"/>
</dbReference>
<accession>A0ABU9C5S8</accession>
<dbReference type="SUPFAM" id="SSF50974">
    <property type="entry name" value="Nitrous oxide reductase, N-terminal domain"/>
    <property type="match status" value="1"/>
</dbReference>
<keyword evidence="5" id="KW-1185">Reference proteome</keyword>
<evidence type="ECO:0000313" key="4">
    <source>
        <dbReference type="EMBL" id="MEK8047118.1"/>
    </source>
</evidence>
<dbReference type="Pfam" id="PF21783">
    <property type="entry name" value="YNCE"/>
    <property type="match status" value="1"/>
</dbReference>
<evidence type="ECO:0000259" key="3">
    <source>
        <dbReference type="Pfam" id="PF21783"/>
    </source>
</evidence>
<comment type="caution">
    <text evidence="4">The sequence shown here is derived from an EMBL/GenBank/DDBJ whole genome shotgun (WGS) entry which is preliminary data.</text>
</comment>
<dbReference type="Proteomes" id="UP001379945">
    <property type="component" value="Unassembled WGS sequence"/>
</dbReference>
<evidence type="ECO:0000256" key="2">
    <source>
        <dbReference type="SAM" id="SignalP"/>
    </source>
</evidence>
<reference evidence="4 5" key="1">
    <citation type="submission" date="2024-04" db="EMBL/GenBank/DDBJ databases">
        <title>Novel species of the genus Ideonella isolated from streams.</title>
        <authorList>
            <person name="Lu H."/>
        </authorList>
    </citation>
    <scope>NUCLEOTIDE SEQUENCE [LARGE SCALE GENOMIC DNA]</scope>
    <source>
        <strain evidence="4 5">LYT19W</strain>
    </source>
</reference>
<organism evidence="4 5">
    <name type="scientific">Ideonella margarita</name>
    <dbReference type="NCBI Taxonomy" id="2984191"/>
    <lineage>
        <taxon>Bacteria</taxon>
        <taxon>Pseudomonadati</taxon>
        <taxon>Pseudomonadota</taxon>
        <taxon>Betaproteobacteria</taxon>
        <taxon>Burkholderiales</taxon>
        <taxon>Sphaerotilaceae</taxon>
        <taxon>Ideonella</taxon>
    </lineage>
</organism>
<dbReference type="Gene3D" id="2.130.10.10">
    <property type="entry name" value="YVTN repeat-like/Quinoprotein amine dehydrogenase"/>
    <property type="match status" value="3"/>
</dbReference>